<proteinExistence type="predicted"/>
<comment type="caution">
    <text evidence="2">The sequence shown here is derived from an EMBL/GenBank/DDBJ whole genome shotgun (WGS) entry which is preliminary data.</text>
</comment>
<dbReference type="AlphaFoldDB" id="A0A9D1XDT3"/>
<feature type="transmembrane region" description="Helical" evidence="1">
    <location>
        <begin position="32"/>
        <end position="53"/>
    </location>
</feature>
<gene>
    <name evidence="2" type="ORF">H9734_06730</name>
</gene>
<dbReference type="EMBL" id="DXEK01000110">
    <property type="protein sequence ID" value="HIX77271.1"/>
    <property type="molecule type" value="Genomic_DNA"/>
</dbReference>
<accession>A0A9D1XDT3</accession>
<evidence type="ECO:0000256" key="1">
    <source>
        <dbReference type="SAM" id="Phobius"/>
    </source>
</evidence>
<evidence type="ECO:0000313" key="3">
    <source>
        <dbReference type="Proteomes" id="UP000886890"/>
    </source>
</evidence>
<name>A0A9D1XDT3_9FIRM</name>
<keyword evidence="1" id="KW-0812">Transmembrane</keyword>
<keyword evidence="1" id="KW-1133">Transmembrane helix</keyword>
<evidence type="ECO:0008006" key="4">
    <source>
        <dbReference type="Google" id="ProtNLM"/>
    </source>
</evidence>
<reference evidence="2" key="1">
    <citation type="journal article" date="2021" name="PeerJ">
        <title>Extensive microbial diversity within the chicken gut microbiome revealed by metagenomics and culture.</title>
        <authorList>
            <person name="Gilroy R."/>
            <person name="Ravi A."/>
            <person name="Getino M."/>
            <person name="Pursley I."/>
            <person name="Horton D.L."/>
            <person name="Alikhan N.F."/>
            <person name="Baker D."/>
            <person name="Gharbi K."/>
            <person name="Hall N."/>
            <person name="Watson M."/>
            <person name="Adriaenssens E.M."/>
            <person name="Foster-Nyarko E."/>
            <person name="Jarju S."/>
            <person name="Secka A."/>
            <person name="Antonio M."/>
            <person name="Oren A."/>
            <person name="Chaudhuri R.R."/>
            <person name="La Ragione R."/>
            <person name="Hildebrand F."/>
            <person name="Pallen M.J."/>
        </authorList>
    </citation>
    <scope>NUCLEOTIDE SEQUENCE</scope>
    <source>
        <strain evidence="2">CHK183-1962</strain>
    </source>
</reference>
<organism evidence="2 3">
    <name type="scientific">Candidatus Fusicatenibacter merdavium</name>
    <dbReference type="NCBI Taxonomy" id="2838600"/>
    <lineage>
        <taxon>Bacteria</taxon>
        <taxon>Bacillati</taxon>
        <taxon>Bacillota</taxon>
        <taxon>Clostridia</taxon>
        <taxon>Lachnospirales</taxon>
        <taxon>Lachnospiraceae</taxon>
        <taxon>Fusicatenibacter</taxon>
    </lineage>
</organism>
<reference evidence="2" key="2">
    <citation type="submission" date="2021-04" db="EMBL/GenBank/DDBJ databases">
        <authorList>
            <person name="Gilroy R."/>
        </authorList>
    </citation>
    <scope>NUCLEOTIDE SEQUENCE</scope>
    <source>
        <strain evidence="2">CHK183-1962</strain>
    </source>
</reference>
<feature type="transmembrane region" description="Helical" evidence="1">
    <location>
        <begin position="6"/>
        <end position="25"/>
    </location>
</feature>
<keyword evidence="1" id="KW-0472">Membrane</keyword>
<feature type="transmembrane region" description="Helical" evidence="1">
    <location>
        <begin position="119"/>
        <end position="142"/>
    </location>
</feature>
<sequence length="148" mass="15676">MRYLEWILLLIISGLGIGLANFVGFQVGFMDSLPGILVLLAISIAAVVCTKLIPLRLPIVAYCSVIGLLVASPISPVREFVIESANKINFTAPLTLVGAYAGISISDQIRSFLKQGWKMIIVGVLVMTGTFLGSAIISQVVLSLTGAI</sequence>
<evidence type="ECO:0000313" key="2">
    <source>
        <dbReference type="EMBL" id="HIX77271.1"/>
    </source>
</evidence>
<dbReference type="Proteomes" id="UP000886890">
    <property type="component" value="Unassembled WGS sequence"/>
</dbReference>
<protein>
    <recommendedName>
        <fullName evidence="4">DUF340 domain-containing protein</fullName>
    </recommendedName>
</protein>